<sequence length="84" mass="9335">MGVKGARAPIPAPRVTPPILRSQRWRSRSLARGEGHVRGVPRELALPKPQDGNSWRGEARRSAGELRIRMHLGINPGDKKKRAD</sequence>
<gene>
    <name evidence="2" type="ordered locus">CMS1265</name>
</gene>
<evidence type="ECO:0000256" key="1">
    <source>
        <dbReference type="SAM" id="MobiDB-lite"/>
    </source>
</evidence>
<name>B0RHG4_CLASE</name>
<dbReference type="HOGENOM" id="CLU_2521640_0_0_11"/>
<protein>
    <submittedName>
        <fullName evidence="2">Uncharacterized protein</fullName>
    </submittedName>
</protein>
<feature type="region of interest" description="Disordered" evidence="1">
    <location>
        <begin position="1"/>
        <end position="63"/>
    </location>
</feature>
<dbReference type="KEGG" id="cms:CMS1265"/>
<reference evidence="2 3" key="1">
    <citation type="journal article" date="2008" name="J. Bacteriol.">
        <title>Genome of the actinomycete plant pathogen Clavibacter michiganensis subsp. sepedonicus suggests recent niche adaptation.</title>
        <authorList>
            <person name="Bentley S.D."/>
            <person name="Corton C."/>
            <person name="Brown S.E."/>
            <person name="Barron A."/>
            <person name="Clark L."/>
            <person name="Doggett J."/>
            <person name="Harris B."/>
            <person name="Ormond D."/>
            <person name="Quail M.A."/>
            <person name="May G."/>
            <person name="Francis D."/>
            <person name="Knudson D."/>
            <person name="Parkhill J."/>
            <person name="Ishimaru C.A."/>
        </authorList>
    </citation>
    <scope>NUCLEOTIDE SEQUENCE [LARGE SCALE GENOMIC DNA]</scope>
    <source>
        <strain evidence="3">ATCC 33113 / DSM 20744 / JCM 9667 / LMG 2889 / ICMP 2535 / C-1</strain>
    </source>
</reference>
<dbReference type="EMBL" id="AM849034">
    <property type="protein sequence ID" value="CAQ01381.1"/>
    <property type="molecule type" value="Genomic_DNA"/>
</dbReference>
<dbReference type="Proteomes" id="UP000001318">
    <property type="component" value="Chromosome"/>
</dbReference>
<dbReference type="AlphaFoldDB" id="B0RHG4"/>
<accession>B0RHG4</accession>
<proteinExistence type="predicted"/>
<keyword evidence="3" id="KW-1185">Reference proteome</keyword>
<evidence type="ECO:0000313" key="3">
    <source>
        <dbReference type="Proteomes" id="UP000001318"/>
    </source>
</evidence>
<feature type="compositionally biased region" description="Basic and acidic residues" evidence="1">
    <location>
        <begin position="31"/>
        <end position="41"/>
    </location>
</feature>
<evidence type="ECO:0000313" key="2">
    <source>
        <dbReference type="EMBL" id="CAQ01381.1"/>
    </source>
</evidence>
<organism evidence="2 3">
    <name type="scientific">Clavibacter sepedonicus</name>
    <name type="common">Clavibacter michiganensis subsp. sepedonicus</name>
    <dbReference type="NCBI Taxonomy" id="31964"/>
    <lineage>
        <taxon>Bacteria</taxon>
        <taxon>Bacillati</taxon>
        <taxon>Actinomycetota</taxon>
        <taxon>Actinomycetes</taxon>
        <taxon>Micrococcales</taxon>
        <taxon>Microbacteriaceae</taxon>
        <taxon>Clavibacter</taxon>
    </lineage>
</organism>